<accession>A0A9D3YKA0</accession>
<keyword evidence="2" id="KW-1185">Reference proteome</keyword>
<sequence>MSTTSTTLRGCRDKQKDYQRDYLSGDEGFVTSVLNKLNVQILQDIRKTFRQTFPYKICAAEEPALSLF</sequence>
<organism evidence="1 2">
    <name type="scientific">Dreissena polymorpha</name>
    <name type="common">Zebra mussel</name>
    <name type="synonym">Mytilus polymorpha</name>
    <dbReference type="NCBI Taxonomy" id="45954"/>
    <lineage>
        <taxon>Eukaryota</taxon>
        <taxon>Metazoa</taxon>
        <taxon>Spiralia</taxon>
        <taxon>Lophotrochozoa</taxon>
        <taxon>Mollusca</taxon>
        <taxon>Bivalvia</taxon>
        <taxon>Autobranchia</taxon>
        <taxon>Heteroconchia</taxon>
        <taxon>Euheterodonta</taxon>
        <taxon>Imparidentia</taxon>
        <taxon>Neoheterodontei</taxon>
        <taxon>Myida</taxon>
        <taxon>Dreissenoidea</taxon>
        <taxon>Dreissenidae</taxon>
        <taxon>Dreissena</taxon>
    </lineage>
</organism>
<dbReference type="AlphaFoldDB" id="A0A9D3YKA0"/>
<reference evidence="1" key="2">
    <citation type="submission" date="2020-11" db="EMBL/GenBank/DDBJ databases">
        <authorList>
            <person name="McCartney M.A."/>
            <person name="Auch B."/>
            <person name="Kono T."/>
            <person name="Mallez S."/>
            <person name="Becker A."/>
            <person name="Gohl D.M."/>
            <person name="Silverstein K.A.T."/>
            <person name="Koren S."/>
            <person name="Bechman K.B."/>
            <person name="Herman A."/>
            <person name="Abrahante J.E."/>
            <person name="Garbe J."/>
        </authorList>
    </citation>
    <scope>NUCLEOTIDE SEQUENCE</scope>
    <source>
        <strain evidence="1">Duluth1</strain>
        <tissue evidence="1">Whole animal</tissue>
    </source>
</reference>
<evidence type="ECO:0000313" key="1">
    <source>
        <dbReference type="EMBL" id="KAH3700810.1"/>
    </source>
</evidence>
<proteinExistence type="predicted"/>
<reference evidence="1" key="1">
    <citation type="journal article" date="2019" name="bioRxiv">
        <title>The Genome of the Zebra Mussel, Dreissena polymorpha: A Resource for Invasive Species Research.</title>
        <authorList>
            <person name="McCartney M.A."/>
            <person name="Auch B."/>
            <person name="Kono T."/>
            <person name="Mallez S."/>
            <person name="Zhang Y."/>
            <person name="Obille A."/>
            <person name="Becker A."/>
            <person name="Abrahante J.E."/>
            <person name="Garbe J."/>
            <person name="Badalamenti J.P."/>
            <person name="Herman A."/>
            <person name="Mangelson H."/>
            <person name="Liachko I."/>
            <person name="Sullivan S."/>
            <person name="Sone E.D."/>
            <person name="Koren S."/>
            <person name="Silverstein K.A.T."/>
            <person name="Beckman K.B."/>
            <person name="Gohl D.M."/>
        </authorList>
    </citation>
    <scope>NUCLEOTIDE SEQUENCE</scope>
    <source>
        <strain evidence="1">Duluth1</strain>
        <tissue evidence="1">Whole animal</tissue>
    </source>
</reference>
<gene>
    <name evidence="1" type="ORF">DPMN_075790</name>
</gene>
<protein>
    <submittedName>
        <fullName evidence="1">Uncharacterized protein</fullName>
    </submittedName>
</protein>
<comment type="caution">
    <text evidence="1">The sequence shown here is derived from an EMBL/GenBank/DDBJ whole genome shotgun (WGS) entry which is preliminary data.</text>
</comment>
<dbReference type="Proteomes" id="UP000828390">
    <property type="component" value="Unassembled WGS sequence"/>
</dbReference>
<dbReference type="EMBL" id="JAIWYP010000015">
    <property type="protein sequence ID" value="KAH3700810.1"/>
    <property type="molecule type" value="Genomic_DNA"/>
</dbReference>
<name>A0A9D3YKA0_DREPO</name>
<evidence type="ECO:0000313" key="2">
    <source>
        <dbReference type="Proteomes" id="UP000828390"/>
    </source>
</evidence>